<dbReference type="Pfam" id="PF25973">
    <property type="entry name" value="BSH_CzcB"/>
    <property type="match status" value="1"/>
</dbReference>
<evidence type="ECO:0000259" key="4">
    <source>
        <dbReference type="Pfam" id="PF25954"/>
    </source>
</evidence>
<dbReference type="InterPro" id="IPR051909">
    <property type="entry name" value="MFP_Cation_Efflux"/>
</dbReference>
<evidence type="ECO:0000313" key="6">
    <source>
        <dbReference type="EMBL" id="AWW28819.1"/>
    </source>
</evidence>
<dbReference type="AlphaFoldDB" id="A0A2Z4ID92"/>
<dbReference type="Gene3D" id="2.40.50.100">
    <property type="match status" value="1"/>
</dbReference>
<dbReference type="OrthoDB" id="9814657at2"/>
<dbReference type="NCBIfam" id="TIGR01730">
    <property type="entry name" value="RND_mfp"/>
    <property type="match status" value="1"/>
</dbReference>
<dbReference type="InterPro" id="IPR006143">
    <property type="entry name" value="RND_pump_MFP"/>
</dbReference>
<feature type="compositionally biased region" description="Basic and acidic residues" evidence="3">
    <location>
        <begin position="7"/>
        <end position="25"/>
    </location>
</feature>
<sequence>MLLLSGCDKETSNEEATVHEESEEGLHLTHQQVEVLQLDMDTVSHRIMSSLVEVNGVLEVPPQNEAAVTAYIGANVMNINVIEGDEVSEGKVLAYLSHPELIKMQTNYSQDWHRVNYLQKEYERQNTLYQEEVGSGRDVEKISSELAALRGSVSGQENQLKLLGMDPAAIRKGTIMERIPVKSPIAGYIKEVNIKTGQYVGPEHEMFEVVNIHHIHADLMVFEKDVNKVKVGQKVRFTVQTLPDEELLAEVYAVGKSFEEMPKAVHIHAEIENKKGLLIPGMYVKGQVITDDSTRLAVREGAVVMDGGRSYLFAAMRSSDQWNFEKVEIITESQDSGWTSVRFLAPEDKHKTYVMNNAYYLMAEMKKGEGGHHH</sequence>
<keyword evidence="2" id="KW-0813">Transport</keyword>
<dbReference type="InterPro" id="IPR058647">
    <property type="entry name" value="BSH_CzcB-like"/>
</dbReference>
<dbReference type="GO" id="GO:0016020">
    <property type="term" value="C:membrane"/>
    <property type="evidence" value="ECO:0007669"/>
    <property type="project" value="InterPro"/>
</dbReference>
<dbReference type="Pfam" id="PF25954">
    <property type="entry name" value="Beta-barrel_RND_2"/>
    <property type="match status" value="1"/>
</dbReference>
<dbReference type="GO" id="GO:0030313">
    <property type="term" value="C:cell envelope"/>
    <property type="evidence" value="ECO:0007669"/>
    <property type="project" value="TreeGrafter"/>
</dbReference>
<dbReference type="GO" id="GO:0060003">
    <property type="term" value="P:copper ion export"/>
    <property type="evidence" value="ECO:0007669"/>
    <property type="project" value="TreeGrafter"/>
</dbReference>
<evidence type="ECO:0000256" key="2">
    <source>
        <dbReference type="ARBA" id="ARBA00022448"/>
    </source>
</evidence>
<gene>
    <name evidence="6" type="ORF">DN752_00985</name>
</gene>
<feature type="domain" description="CzcB-like barrel-sandwich hybrid" evidence="5">
    <location>
        <begin position="66"/>
        <end position="210"/>
    </location>
</feature>
<evidence type="ECO:0000256" key="3">
    <source>
        <dbReference type="SAM" id="MobiDB-lite"/>
    </source>
</evidence>
<feature type="region of interest" description="Disordered" evidence="3">
    <location>
        <begin position="1"/>
        <end position="25"/>
    </location>
</feature>
<name>A0A2Z4ID92_9BACT</name>
<evidence type="ECO:0000313" key="7">
    <source>
        <dbReference type="Proteomes" id="UP000248688"/>
    </source>
</evidence>
<dbReference type="GO" id="GO:0015679">
    <property type="term" value="P:plasma membrane copper ion transport"/>
    <property type="evidence" value="ECO:0007669"/>
    <property type="project" value="TreeGrafter"/>
</dbReference>
<dbReference type="PANTHER" id="PTHR30097">
    <property type="entry name" value="CATION EFFLUX SYSTEM PROTEIN CUSB"/>
    <property type="match status" value="1"/>
</dbReference>
<accession>A0A2Z4ID92</accession>
<dbReference type="KEGG" id="est:DN752_00985"/>
<proteinExistence type="inferred from homology"/>
<evidence type="ECO:0000256" key="1">
    <source>
        <dbReference type="ARBA" id="ARBA00009477"/>
    </source>
</evidence>
<organism evidence="6 7">
    <name type="scientific">Echinicola strongylocentroti</name>
    <dbReference type="NCBI Taxonomy" id="1795355"/>
    <lineage>
        <taxon>Bacteria</taxon>
        <taxon>Pseudomonadati</taxon>
        <taxon>Bacteroidota</taxon>
        <taxon>Cytophagia</taxon>
        <taxon>Cytophagales</taxon>
        <taxon>Cyclobacteriaceae</taxon>
        <taxon>Echinicola</taxon>
    </lineage>
</organism>
<comment type="similarity">
    <text evidence="1">Belongs to the membrane fusion protein (MFP) (TC 8.A.1) family.</text>
</comment>
<dbReference type="SUPFAM" id="SSF111369">
    <property type="entry name" value="HlyD-like secretion proteins"/>
    <property type="match status" value="1"/>
</dbReference>
<dbReference type="Proteomes" id="UP000248688">
    <property type="component" value="Chromosome"/>
</dbReference>
<dbReference type="PANTHER" id="PTHR30097:SF4">
    <property type="entry name" value="SLR6042 PROTEIN"/>
    <property type="match status" value="1"/>
</dbReference>
<dbReference type="Gene3D" id="2.40.30.170">
    <property type="match status" value="1"/>
</dbReference>
<keyword evidence="7" id="KW-1185">Reference proteome</keyword>
<dbReference type="GO" id="GO:0022857">
    <property type="term" value="F:transmembrane transporter activity"/>
    <property type="evidence" value="ECO:0007669"/>
    <property type="project" value="InterPro"/>
</dbReference>
<feature type="domain" description="CusB-like beta-barrel" evidence="4">
    <location>
        <begin position="220"/>
        <end position="288"/>
    </location>
</feature>
<evidence type="ECO:0000259" key="5">
    <source>
        <dbReference type="Pfam" id="PF25973"/>
    </source>
</evidence>
<protein>
    <submittedName>
        <fullName evidence="6">Efflux transporter periplasmic adaptor subunit</fullName>
    </submittedName>
</protein>
<dbReference type="EMBL" id="CP030041">
    <property type="protein sequence ID" value="AWW28819.1"/>
    <property type="molecule type" value="Genomic_DNA"/>
</dbReference>
<reference evidence="6 7" key="1">
    <citation type="submission" date="2018-06" db="EMBL/GenBank/DDBJ databases">
        <title>Echinicola strongylocentroti sp. nov., isolated from a sea urchin Strongylocentrotus intermedius.</title>
        <authorList>
            <person name="Bae S.S."/>
        </authorList>
    </citation>
    <scope>NUCLEOTIDE SEQUENCE [LARGE SCALE GENOMIC DNA]</scope>
    <source>
        <strain evidence="6 7">MEBiC08714</strain>
    </source>
</reference>
<dbReference type="InterPro" id="IPR058792">
    <property type="entry name" value="Beta-barrel_RND_2"/>
</dbReference>